<dbReference type="AlphaFoldDB" id="A0A6L6PU41"/>
<proteinExistence type="predicted"/>
<dbReference type="RefSeq" id="WP_155437153.1">
    <property type="nucleotide sequence ID" value="NZ_WNLA01000001.1"/>
</dbReference>
<comment type="caution">
    <text evidence="1">The sequence shown here is derived from an EMBL/GenBank/DDBJ whole genome shotgun (WGS) entry which is preliminary data.</text>
</comment>
<evidence type="ECO:0000313" key="2">
    <source>
        <dbReference type="Proteomes" id="UP000484015"/>
    </source>
</evidence>
<protein>
    <recommendedName>
        <fullName evidence="3">DGQHR domain-containing protein</fullName>
    </recommendedName>
</protein>
<gene>
    <name evidence="1" type="ORF">GM668_01485</name>
</gene>
<organism evidence="1 2">
    <name type="scientific">Pseudoduganella ginsengisoli</name>
    <dbReference type="NCBI Taxonomy" id="1462440"/>
    <lineage>
        <taxon>Bacteria</taxon>
        <taxon>Pseudomonadati</taxon>
        <taxon>Pseudomonadota</taxon>
        <taxon>Betaproteobacteria</taxon>
        <taxon>Burkholderiales</taxon>
        <taxon>Oxalobacteraceae</taxon>
        <taxon>Telluria group</taxon>
        <taxon>Pseudoduganella</taxon>
    </lineage>
</organism>
<evidence type="ECO:0008006" key="3">
    <source>
        <dbReference type="Google" id="ProtNLM"/>
    </source>
</evidence>
<dbReference type="OrthoDB" id="8420916at2"/>
<sequence>MKLTILDEKNEADAICYLCKIDLISYVNSIPTTYREFDVQRGIVSNKYLDHLAETINKKRHIPSIVLVTDEVSITKSTSNRFLKIDDYRILDGLQRTHRLKIIWDIVGFLVNAIDKSVALNNPSKFTRSNSANIKSLGGDVKLVRNLIELGCAELETQEEFFDENTLWIEVWTNLGRSEQVEKMLLLNAGHKSVNIKHQLELLFLNMLFRLEDIAPDGVSFIREKEQSAIQYSKSRNVGEYHFAHVISALIALSAGKIVNTNSDLVSDMQSNQNDYIDLIEGFNLRLIKTFVEFLFSLDKSLNSVYGDVGVKWLGREVVLIGMFGAIGDFSEEQPEALVKVFSRLELQLHSLVKSLQLASFEQERNKVELNKVNVGNVNKRAVFKAVHDLLRGIKFQGWKTYFGGN</sequence>
<keyword evidence="2" id="KW-1185">Reference proteome</keyword>
<evidence type="ECO:0000313" key="1">
    <source>
        <dbReference type="EMBL" id="MTW00751.1"/>
    </source>
</evidence>
<reference evidence="1 2" key="1">
    <citation type="submission" date="2019-11" db="EMBL/GenBank/DDBJ databases">
        <title>Type strains purchased from KCTC, JCM and DSMZ.</title>
        <authorList>
            <person name="Lu H."/>
        </authorList>
    </citation>
    <scope>NUCLEOTIDE SEQUENCE [LARGE SCALE GENOMIC DNA]</scope>
    <source>
        <strain evidence="1 2">KCTC 42409</strain>
    </source>
</reference>
<dbReference type="EMBL" id="WNLA01000001">
    <property type="protein sequence ID" value="MTW00751.1"/>
    <property type="molecule type" value="Genomic_DNA"/>
</dbReference>
<accession>A0A6L6PU41</accession>
<name>A0A6L6PU41_9BURK</name>
<dbReference type="Proteomes" id="UP000484015">
    <property type="component" value="Unassembled WGS sequence"/>
</dbReference>